<comment type="caution">
    <text evidence="1">The sequence shown here is derived from an EMBL/GenBank/DDBJ whole genome shotgun (WGS) entry which is preliminary data.</text>
</comment>
<accession>A0A5J4QYX9</accession>
<dbReference type="InterPro" id="IPR036237">
    <property type="entry name" value="Xyl_isomerase-like_sf"/>
</dbReference>
<keyword evidence="1" id="KW-0456">Lyase</keyword>
<dbReference type="AlphaFoldDB" id="A0A5J4QYX9"/>
<evidence type="ECO:0000313" key="1">
    <source>
        <dbReference type="EMBL" id="KAA6325951.1"/>
    </source>
</evidence>
<reference evidence="1" key="1">
    <citation type="submission" date="2019-03" db="EMBL/GenBank/DDBJ databases">
        <title>Single cell metagenomics reveals metabolic interactions within the superorganism composed of flagellate Streblomastix strix and complex community of Bacteroidetes bacteria on its surface.</title>
        <authorList>
            <person name="Treitli S.C."/>
            <person name="Kolisko M."/>
            <person name="Husnik F."/>
            <person name="Keeling P."/>
            <person name="Hampl V."/>
        </authorList>
    </citation>
    <scope>NUCLEOTIDE SEQUENCE</scope>
    <source>
        <strain evidence="1">STM</strain>
    </source>
</reference>
<organism evidence="1">
    <name type="scientific">termite gut metagenome</name>
    <dbReference type="NCBI Taxonomy" id="433724"/>
    <lineage>
        <taxon>unclassified sequences</taxon>
        <taxon>metagenomes</taxon>
        <taxon>organismal metagenomes</taxon>
    </lineage>
</organism>
<dbReference type="SUPFAM" id="SSF51658">
    <property type="entry name" value="Xylose isomerase-like"/>
    <property type="match status" value="1"/>
</dbReference>
<sequence>PRTGGIEIIYDALVRQTDPSLVLFELDVYWIIMGQQDPVEYMRKYADRIKLLHIKDKAVLGESGMMNFEQIFKQAYANGITDYFVELENVPAGTQFEGVKGSIDFLLKADFVK</sequence>
<dbReference type="Gene3D" id="3.20.20.150">
    <property type="entry name" value="Divalent-metal-dependent TIM barrel enzymes"/>
    <property type="match status" value="1"/>
</dbReference>
<protein>
    <submittedName>
        <fullName evidence="1">Inosose dehydratase</fullName>
        <ecNumber evidence="1">4.2.1.44</ecNumber>
    </submittedName>
</protein>
<dbReference type="GO" id="GO:0050114">
    <property type="term" value="F:myo-inosose-2 dehydratase activity"/>
    <property type="evidence" value="ECO:0007669"/>
    <property type="project" value="UniProtKB-EC"/>
</dbReference>
<dbReference type="EMBL" id="SNRY01002259">
    <property type="protein sequence ID" value="KAA6325951.1"/>
    <property type="molecule type" value="Genomic_DNA"/>
</dbReference>
<gene>
    <name evidence="1" type="ORF">EZS27_024893</name>
</gene>
<name>A0A5J4QYX9_9ZZZZ</name>
<dbReference type="EC" id="4.2.1.44" evidence="1"/>
<proteinExistence type="predicted"/>
<feature type="non-terminal residue" evidence="1">
    <location>
        <position position="1"/>
    </location>
</feature>